<organism evidence="2 3">
    <name type="scientific">Zizania palustris</name>
    <name type="common">Northern wild rice</name>
    <dbReference type="NCBI Taxonomy" id="103762"/>
    <lineage>
        <taxon>Eukaryota</taxon>
        <taxon>Viridiplantae</taxon>
        <taxon>Streptophyta</taxon>
        <taxon>Embryophyta</taxon>
        <taxon>Tracheophyta</taxon>
        <taxon>Spermatophyta</taxon>
        <taxon>Magnoliopsida</taxon>
        <taxon>Liliopsida</taxon>
        <taxon>Poales</taxon>
        <taxon>Poaceae</taxon>
        <taxon>BOP clade</taxon>
        <taxon>Oryzoideae</taxon>
        <taxon>Oryzeae</taxon>
        <taxon>Zizaniinae</taxon>
        <taxon>Zizania</taxon>
    </lineage>
</organism>
<accession>A0A8J5WNT4</accession>
<gene>
    <name evidence="2" type="ORF">GUJ93_ZPchr0012g20061</name>
</gene>
<evidence type="ECO:0000313" key="2">
    <source>
        <dbReference type="EMBL" id="KAG8091989.1"/>
    </source>
</evidence>
<comment type="caution">
    <text evidence="2">The sequence shown here is derived from an EMBL/GenBank/DDBJ whole genome shotgun (WGS) entry which is preliminary data.</text>
</comment>
<keyword evidence="1" id="KW-1133">Transmembrane helix</keyword>
<protein>
    <submittedName>
        <fullName evidence="2">Uncharacterized protein</fullName>
    </submittedName>
</protein>
<reference evidence="2" key="1">
    <citation type="journal article" date="2021" name="bioRxiv">
        <title>Whole Genome Assembly and Annotation of Northern Wild Rice, Zizania palustris L., Supports a Whole Genome Duplication in the Zizania Genus.</title>
        <authorList>
            <person name="Haas M."/>
            <person name="Kono T."/>
            <person name="Macchietto M."/>
            <person name="Millas R."/>
            <person name="McGilp L."/>
            <person name="Shao M."/>
            <person name="Duquette J."/>
            <person name="Hirsch C.N."/>
            <person name="Kimball J."/>
        </authorList>
    </citation>
    <scope>NUCLEOTIDE SEQUENCE</scope>
    <source>
        <tissue evidence="2">Fresh leaf tissue</tissue>
    </source>
</reference>
<dbReference type="AlphaFoldDB" id="A0A8J5WNT4"/>
<evidence type="ECO:0000256" key="1">
    <source>
        <dbReference type="SAM" id="Phobius"/>
    </source>
</evidence>
<keyword evidence="1" id="KW-0472">Membrane</keyword>
<reference evidence="2" key="2">
    <citation type="submission" date="2021-02" db="EMBL/GenBank/DDBJ databases">
        <authorList>
            <person name="Kimball J.A."/>
            <person name="Haas M.W."/>
            <person name="Macchietto M."/>
            <person name="Kono T."/>
            <person name="Duquette J."/>
            <person name="Shao M."/>
        </authorList>
    </citation>
    <scope>NUCLEOTIDE SEQUENCE</scope>
    <source>
        <tissue evidence="2">Fresh leaf tissue</tissue>
    </source>
</reference>
<proteinExistence type="predicted"/>
<evidence type="ECO:0000313" key="3">
    <source>
        <dbReference type="Proteomes" id="UP000729402"/>
    </source>
</evidence>
<dbReference type="Proteomes" id="UP000729402">
    <property type="component" value="Unassembled WGS sequence"/>
</dbReference>
<sequence length="99" mass="10811">MGTSNAATLLQGLDRLQLLFNHVSMWLIVTIIACCCCLNSGRSSTMECTNSSKRSSCLLRSSPEVLVSFPELELAGGMVEEPKRSDTKLSWVCGKLKLN</sequence>
<keyword evidence="1" id="KW-0812">Transmembrane</keyword>
<feature type="transmembrane region" description="Helical" evidence="1">
    <location>
        <begin position="19"/>
        <end position="38"/>
    </location>
</feature>
<name>A0A8J5WNT4_ZIZPA</name>
<dbReference type="EMBL" id="JAAALK010000080">
    <property type="protein sequence ID" value="KAG8091989.1"/>
    <property type="molecule type" value="Genomic_DNA"/>
</dbReference>
<keyword evidence="3" id="KW-1185">Reference proteome</keyword>